<dbReference type="Gene3D" id="2.40.160.20">
    <property type="match status" value="1"/>
</dbReference>
<evidence type="ECO:0000256" key="1">
    <source>
        <dbReference type="ARBA" id="ARBA00004370"/>
    </source>
</evidence>
<dbReference type="InterPro" id="IPR027385">
    <property type="entry name" value="Beta-barrel_OMP"/>
</dbReference>
<evidence type="ECO:0000313" key="8">
    <source>
        <dbReference type="Proteomes" id="UP001064087"/>
    </source>
</evidence>
<keyword evidence="8" id="KW-1185">Reference proteome</keyword>
<organism evidence="7 8">
    <name type="scientific">Roseovarius pelagicus</name>
    <dbReference type="NCBI Taxonomy" id="2980108"/>
    <lineage>
        <taxon>Bacteria</taxon>
        <taxon>Pseudomonadati</taxon>
        <taxon>Pseudomonadota</taxon>
        <taxon>Alphaproteobacteria</taxon>
        <taxon>Rhodobacterales</taxon>
        <taxon>Roseobacteraceae</taxon>
        <taxon>Roseovarius</taxon>
    </lineage>
</organism>
<keyword evidence="2 5" id="KW-0732">Signal</keyword>
<dbReference type="RefSeq" id="WP_165192832.1">
    <property type="nucleotide sequence ID" value="NZ_CP106738.1"/>
</dbReference>
<dbReference type="Proteomes" id="UP001064087">
    <property type="component" value="Chromosome"/>
</dbReference>
<gene>
    <name evidence="7" type="ORF">N7U68_19380</name>
</gene>
<comment type="subcellular location">
    <subcellularLocation>
        <location evidence="1">Membrane</location>
    </subcellularLocation>
</comment>
<feature type="signal peptide" evidence="5">
    <location>
        <begin position="1"/>
        <end position="22"/>
    </location>
</feature>
<proteinExistence type="inferred from homology"/>
<dbReference type="Pfam" id="PF13505">
    <property type="entry name" value="OMP_b-brl"/>
    <property type="match status" value="1"/>
</dbReference>
<evidence type="ECO:0000256" key="2">
    <source>
        <dbReference type="ARBA" id="ARBA00022729"/>
    </source>
</evidence>
<evidence type="ECO:0000256" key="3">
    <source>
        <dbReference type="ARBA" id="ARBA00023136"/>
    </source>
</evidence>
<evidence type="ECO:0000256" key="5">
    <source>
        <dbReference type="SAM" id="SignalP"/>
    </source>
</evidence>
<evidence type="ECO:0000256" key="4">
    <source>
        <dbReference type="ARBA" id="ARBA00038306"/>
    </source>
</evidence>
<dbReference type="InterPro" id="IPR011250">
    <property type="entry name" value="OMP/PagP_B-barrel"/>
</dbReference>
<name>A0ABY6DDZ9_9RHOB</name>
<dbReference type="EMBL" id="CP106738">
    <property type="protein sequence ID" value="UXX83203.1"/>
    <property type="molecule type" value="Genomic_DNA"/>
</dbReference>
<reference evidence="7" key="1">
    <citation type="submission" date="2022-10" db="EMBL/GenBank/DDBJ databases">
        <title>Roseovarius pelagicus sp. nov., isolated from Arctic seawater.</title>
        <authorList>
            <person name="Hong Y.W."/>
            <person name="Hwang C.Y."/>
        </authorList>
    </citation>
    <scope>NUCLEOTIDE SEQUENCE</scope>
    <source>
        <strain evidence="7">HL-MP18</strain>
    </source>
</reference>
<dbReference type="PANTHER" id="PTHR34001">
    <property type="entry name" value="BLL7405 PROTEIN"/>
    <property type="match status" value="1"/>
</dbReference>
<evidence type="ECO:0000259" key="6">
    <source>
        <dbReference type="Pfam" id="PF13505"/>
    </source>
</evidence>
<protein>
    <submittedName>
        <fullName evidence="7">Porin family protein</fullName>
    </submittedName>
</protein>
<feature type="chain" id="PRO_5045818599" evidence="5">
    <location>
        <begin position="23"/>
        <end position="196"/>
    </location>
</feature>
<dbReference type="PANTHER" id="PTHR34001:SF3">
    <property type="entry name" value="BLL7405 PROTEIN"/>
    <property type="match status" value="1"/>
</dbReference>
<keyword evidence="3" id="KW-0472">Membrane</keyword>
<evidence type="ECO:0000313" key="7">
    <source>
        <dbReference type="EMBL" id="UXX83203.1"/>
    </source>
</evidence>
<dbReference type="SUPFAM" id="SSF56925">
    <property type="entry name" value="OMPA-like"/>
    <property type="match status" value="1"/>
</dbReference>
<accession>A0ABY6DDZ9</accession>
<sequence>MFRKATLIVAALSTSVALPAFAGSPEPVVVEPAITPAAPVVAVGPDWTGFYAGAQLGYADVDTNVANVDGDDMIGGLTAGYDWDLGKYVVGVGADYDFADVGLSPTNSLDSIWRLKMRSGVKIGDGLLYLSGGYAHVDTSGFGDEGGKFYGAGYEHMMTENISVGGEVLHHEFDNVGATANDVDATTYQVRATFRF</sequence>
<feature type="domain" description="Outer membrane protein beta-barrel" evidence="6">
    <location>
        <begin position="37"/>
        <end position="196"/>
    </location>
</feature>
<dbReference type="InterPro" id="IPR051692">
    <property type="entry name" value="OMP-like"/>
</dbReference>
<comment type="similarity">
    <text evidence="4">Belongs to the Omp25/RopB family.</text>
</comment>